<organism evidence="10 11">
    <name type="scientific">Elsinoe batatas</name>
    <dbReference type="NCBI Taxonomy" id="2601811"/>
    <lineage>
        <taxon>Eukaryota</taxon>
        <taxon>Fungi</taxon>
        <taxon>Dikarya</taxon>
        <taxon>Ascomycota</taxon>
        <taxon>Pezizomycotina</taxon>
        <taxon>Dothideomycetes</taxon>
        <taxon>Dothideomycetidae</taxon>
        <taxon>Myriangiales</taxon>
        <taxon>Elsinoaceae</taxon>
        <taxon>Elsinoe</taxon>
    </lineage>
</organism>
<dbReference type="SUPFAM" id="SSF54001">
    <property type="entry name" value="Cysteine proteinases"/>
    <property type="match status" value="1"/>
</dbReference>
<dbReference type="Proteomes" id="UP000809789">
    <property type="component" value="Unassembled WGS sequence"/>
</dbReference>
<feature type="domain" description="USP" evidence="9">
    <location>
        <begin position="143"/>
        <end position="572"/>
    </location>
</feature>
<evidence type="ECO:0000256" key="3">
    <source>
        <dbReference type="ARBA" id="ARBA00012759"/>
    </source>
</evidence>
<dbReference type="InterPro" id="IPR028889">
    <property type="entry name" value="USP"/>
</dbReference>
<dbReference type="GO" id="GO:0006508">
    <property type="term" value="P:proteolysis"/>
    <property type="evidence" value="ECO:0007669"/>
    <property type="project" value="UniProtKB-KW"/>
</dbReference>
<dbReference type="InterPro" id="IPR001394">
    <property type="entry name" value="Peptidase_C19_UCH"/>
</dbReference>
<dbReference type="OrthoDB" id="2020758at2759"/>
<evidence type="ECO:0000259" key="9">
    <source>
        <dbReference type="PROSITE" id="PS50235"/>
    </source>
</evidence>
<dbReference type="EMBL" id="JAESVG020000001">
    <property type="protein sequence ID" value="KAG8631325.1"/>
    <property type="molecule type" value="Genomic_DNA"/>
</dbReference>
<dbReference type="GO" id="GO:0016579">
    <property type="term" value="P:protein deubiquitination"/>
    <property type="evidence" value="ECO:0007669"/>
    <property type="project" value="InterPro"/>
</dbReference>
<evidence type="ECO:0000313" key="10">
    <source>
        <dbReference type="EMBL" id="KAG8631325.1"/>
    </source>
</evidence>
<dbReference type="Gene3D" id="3.90.70.10">
    <property type="entry name" value="Cysteine proteinases"/>
    <property type="match status" value="1"/>
</dbReference>
<dbReference type="AlphaFoldDB" id="A0A8K0L9M9"/>
<dbReference type="PROSITE" id="PS00973">
    <property type="entry name" value="USP_2"/>
    <property type="match status" value="1"/>
</dbReference>
<dbReference type="PANTHER" id="PTHR24006">
    <property type="entry name" value="UBIQUITIN CARBOXYL-TERMINAL HYDROLASE"/>
    <property type="match status" value="1"/>
</dbReference>
<feature type="region of interest" description="Disordered" evidence="8">
    <location>
        <begin position="642"/>
        <end position="700"/>
    </location>
</feature>
<evidence type="ECO:0000256" key="8">
    <source>
        <dbReference type="SAM" id="MobiDB-lite"/>
    </source>
</evidence>
<dbReference type="CDD" id="cd02662">
    <property type="entry name" value="Peptidase_C19F"/>
    <property type="match status" value="1"/>
</dbReference>
<dbReference type="PROSITE" id="PS50235">
    <property type="entry name" value="USP_3"/>
    <property type="match status" value="1"/>
</dbReference>
<name>A0A8K0L9M9_9PEZI</name>
<evidence type="ECO:0000256" key="4">
    <source>
        <dbReference type="ARBA" id="ARBA00022670"/>
    </source>
</evidence>
<keyword evidence="11" id="KW-1185">Reference proteome</keyword>
<dbReference type="InterPro" id="IPR050164">
    <property type="entry name" value="Peptidase_C19"/>
</dbReference>
<accession>A0A8K0L9M9</accession>
<comment type="similarity">
    <text evidence="2">Belongs to the peptidase C19 family.</text>
</comment>
<evidence type="ECO:0000313" key="11">
    <source>
        <dbReference type="Proteomes" id="UP000809789"/>
    </source>
</evidence>
<dbReference type="GO" id="GO:0005634">
    <property type="term" value="C:nucleus"/>
    <property type="evidence" value="ECO:0007669"/>
    <property type="project" value="TreeGrafter"/>
</dbReference>
<evidence type="ECO:0000256" key="5">
    <source>
        <dbReference type="ARBA" id="ARBA00022786"/>
    </source>
</evidence>
<keyword evidence="5" id="KW-0833">Ubl conjugation pathway</keyword>
<sequence length="700" mass="76984">MSSYRVLDGERGFRQIRLDNNAEVRYSLQTWTALGFALIYAFHVFVKHFDLAILSPAELLWNATIHVIPIQLIQLLGRATGMAIDVETSISQAATRSEMRAIKSDALRQVLRLGSGVPNIPIGLQNLKVLHTAGAPAKSDKPPGLGNWDNSCYQNSILQGLSSLPSFAKFLNTSMALLSDDATSTTGSLHNLTKDLTTLGNNGKRIWTPAKLKSMSSWQQQDAQEYYSRILDDVEKDLKKVVGSKVDHAGLKVVNEIVQGESKHDNIPERVAENPLEGLLGQRVGCTSCGHSEGLTLLPFNCLTISLGNGYRFSLENLLDDYTNLENIDGVECLSCTFKRQEQRLQALLGSDDAAVSGSGSPAKPSTMLPGAVQKQISERLQAVRQAIEDGEFSDQAAKRCAITKEAKVSSTKSKQVVLARPPKSLTIHVNRSIFDEMTGALRKNMARVDYPKYISLKPWTLGQDQQSEAGSFESWPLTPGRSLVSQHRGLPPKASPDYVLRAVVTHYGRHENGHYVCYRQHRTDPDGTAQDDEQQKKAEQWWRLSDDDVSQATEDEVLEQGGVFMLFYERLPASDIPLPERGVATEVPEAAAEVATSTKDVEVEEDEPVRQPDTSIASNWHDQEETVTASAIEEGVARAVLTAGSAHIDSQEEPRKDNDEGEQRQQPATPPPQMLRTSRAKSRKGSAMPTRGLPALTAQ</sequence>
<comment type="catalytic activity">
    <reaction evidence="1">
        <text>Thiol-dependent hydrolysis of ester, thioester, amide, peptide and isopeptide bonds formed by the C-terminal Gly of ubiquitin (a 76-residue protein attached to proteins as an intracellular targeting signal).</text>
        <dbReference type="EC" id="3.4.19.12"/>
    </reaction>
</comment>
<evidence type="ECO:0000256" key="2">
    <source>
        <dbReference type="ARBA" id="ARBA00009085"/>
    </source>
</evidence>
<protein>
    <recommendedName>
        <fullName evidence="3">ubiquitinyl hydrolase 1</fullName>
        <ecNumber evidence="3">3.4.19.12</ecNumber>
    </recommendedName>
</protein>
<evidence type="ECO:0000256" key="1">
    <source>
        <dbReference type="ARBA" id="ARBA00000707"/>
    </source>
</evidence>
<dbReference type="PANTHER" id="PTHR24006:SF888">
    <property type="entry name" value="UBIQUITIN CARBOXYL-TERMINAL HYDROLASE 30"/>
    <property type="match status" value="1"/>
</dbReference>
<gene>
    <name evidence="10" type="ORF">KVT40_000465</name>
</gene>
<dbReference type="GO" id="GO:0004843">
    <property type="term" value="F:cysteine-type deubiquitinase activity"/>
    <property type="evidence" value="ECO:0007669"/>
    <property type="project" value="UniProtKB-EC"/>
</dbReference>
<evidence type="ECO:0000256" key="6">
    <source>
        <dbReference type="ARBA" id="ARBA00022801"/>
    </source>
</evidence>
<evidence type="ECO:0000256" key="7">
    <source>
        <dbReference type="ARBA" id="ARBA00022807"/>
    </source>
</evidence>
<feature type="compositionally biased region" description="Basic and acidic residues" evidence="8">
    <location>
        <begin position="650"/>
        <end position="664"/>
    </location>
</feature>
<proteinExistence type="inferred from homology"/>
<dbReference type="Pfam" id="PF00443">
    <property type="entry name" value="UCH"/>
    <property type="match status" value="1"/>
</dbReference>
<keyword evidence="7" id="KW-0788">Thiol protease</keyword>
<reference evidence="10" key="1">
    <citation type="submission" date="2021-07" db="EMBL/GenBank/DDBJ databases">
        <title>Elsinoe batatas strain:CRI-CJ2 Genome sequencing and assembly.</title>
        <authorList>
            <person name="Huang L."/>
        </authorList>
    </citation>
    <scope>NUCLEOTIDE SEQUENCE</scope>
    <source>
        <strain evidence="10">CRI-CJ2</strain>
    </source>
</reference>
<comment type="caution">
    <text evidence="10">The sequence shown here is derived from an EMBL/GenBank/DDBJ whole genome shotgun (WGS) entry which is preliminary data.</text>
</comment>
<dbReference type="EC" id="3.4.19.12" evidence="3"/>
<dbReference type="InterPro" id="IPR018200">
    <property type="entry name" value="USP_CS"/>
</dbReference>
<feature type="region of interest" description="Disordered" evidence="8">
    <location>
        <begin position="594"/>
        <end position="624"/>
    </location>
</feature>
<keyword evidence="6" id="KW-0378">Hydrolase</keyword>
<dbReference type="GO" id="GO:0005829">
    <property type="term" value="C:cytosol"/>
    <property type="evidence" value="ECO:0007669"/>
    <property type="project" value="TreeGrafter"/>
</dbReference>
<keyword evidence="4" id="KW-0645">Protease</keyword>
<dbReference type="InterPro" id="IPR038765">
    <property type="entry name" value="Papain-like_cys_pep_sf"/>
</dbReference>